<comment type="subcellular location">
    <subcellularLocation>
        <location evidence="1">Nucleus</location>
    </subcellularLocation>
</comment>
<evidence type="ECO:0000313" key="6">
    <source>
        <dbReference type="EMBL" id="CAI5795241.1"/>
    </source>
</evidence>
<dbReference type="GO" id="GO:0000785">
    <property type="term" value="C:chromatin"/>
    <property type="evidence" value="ECO:0007669"/>
    <property type="project" value="InterPro"/>
</dbReference>
<sequence length="71" mass="7758">PKPQKAAPKKEKGAIGKKEERKVTKGWKGLKGKDGTKQEGAKEEIHPENGDTKTNEAPYAEVSDNQKAKSK</sequence>
<feature type="compositionally biased region" description="Basic and acidic residues" evidence="5">
    <location>
        <begin position="31"/>
        <end position="54"/>
    </location>
</feature>
<accession>A0AA35LFZ2</accession>
<dbReference type="Proteomes" id="UP001178461">
    <property type="component" value="Chromosome 15"/>
</dbReference>
<feature type="region of interest" description="Disordered" evidence="5">
    <location>
        <begin position="1"/>
        <end position="71"/>
    </location>
</feature>
<reference evidence="6" key="1">
    <citation type="submission" date="2022-12" db="EMBL/GenBank/DDBJ databases">
        <authorList>
            <person name="Alioto T."/>
            <person name="Alioto T."/>
            <person name="Gomez Garrido J."/>
        </authorList>
    </citation>
    <scope>NUCLEOTIDE SEQUENCE</scope>
</reference>
<evidence type="ECO:0000256" key="1">
    <source>
        <dbReference type="ARBA" id="ARBA00004123"/>
    </source>
</evidence>
<evidence type="ECO:0000256" key="3">
    <source>
        <dbReference type="ARBA" id="ARBA00023125"/>
    </source>
</evidence>
<dbReference type="AlphaFoldDB" id="A0AA35LFZ2"/>
<dbReference type="Pfam" id="PF01101">
    <property type="entry name" value="HMG14_17"/>
    <property type="match status" value="1"/>
</dbReference>
<feature type="non-terminal residue" evidence="6">
    <location>
        <position position="1"/>
    </location>
</feature>
<feature type="compositionally biased region" description="Basic and acidic residues" evidence="5">
    <location>
        <begin position="8"/>
        <end position="23"/>
    </location>
</feature>
<protein>
    <submittedName>
        <fullName evidence="6">HM14A protein</fullName>
    </submittedName>
</protein>
<gene>
    <name evidence="6" type="ORF">PODLI_1B039447</name>
</gene>
<keyword evidence="3" id="KW-0238">DNA-binding</keyword>
<dbReference type="PRINTS" id="PR00925">
    <property type="entry name" value="NONHISHMG17"/>
</dbReference>
<evidence type="ECO:0000256" key="2">
    <source>
        <dbReference type="ARBA" id="ARBA00007696"/>
    </source>
</evidence>
<dbReference type="GO" id="GO:0005634">
    <property type="term" value="C:nucleus"/>
    <property type="evidence" value="ECO:0007669"/>
    <property type="project" value="UniProtKB-SubCell"/>
</dbReference>
<name>A0AA35LFZ2_9SAUR</name>
<evidence type="ECO:0000256" key="5">
    <source>
        <dbReference type="SAM" id="MobiDB-lite"/>
    </source>
</evidence>
<evidence type="ECO:0000256" key="4">
    <source>
        <dbReference type="ARBA" id="ARBA00023242"/>
    </source>
</evidence>
<dbReference type="InterPro" id="IPR000079">
    <property type="entry name" value="HMGN_fam"/>
</dbReference>
<organism evidence="6 7">
    <name type="scientific">Podarcis lilfordi</name>
    <name type="common">Lilford's wall lizard</name>
    <dbReference type="NCBI Taxonomy" id="74358"/>
    <lineage>
        <taxon>Eukaryota</taxon>
        <taxon>Metazoa</taxon>
        <taxon>Chordata</taxon>
        <taxon>Craniata</taxon>
        <taxon>Vertebrata</taxon>
        <taxon>Euteleostomi</taxon>
        <taxon>Lepidosauria</taxon>
        <taxon>Squamata</taxon>
        <taxon>Bifurcata</taxon>
        <taxon>Unidentata</taxon>
        <taxon>Episquamata</taxon>
        <taxon>Laterata</taxon>
        <taxon>Lacertibaenia</taxon>
        <taxon>Lacertidae</taxon>
        <taxon>Podarcis</taxon>
    </lineage>
</organism>
<keyword evidence="7" id="KW-1185">Reference proteome</keyword>
<comment type="similarity">
    <text evidence="2">Belongs to the HMGN family.</text>
</comment>
<evidence type="ECO:0000313" key="7">
    <source>
        <dbReference type="Proteomes" id="UP001178461"/>
    </source>
</evidence>
<proteinExistence type="inferred from homology"/>
<keyword evidence="4" id="KW-0539">Nucleus</keyword>
<dbReference type="GO" id="GO:0031492">
    <property type="term" value="F:nucleosomal DNA binding"/>
    <property type="evidence" value="ECO:0007669"/>
    <property type="project" value="InterPro"/>
</dbReference>
<dbReference type="EMBL" id="OX395141">
    <property type="protein sequence ID" value="CAI5795241.1"/>
    <property type="molecule type" value="Genomic_DNA"/>
</dbReference>